<organism evidence="1 2">
    <name type="scientific">Trichuris muris</name>
    <name type="common">Mouse whipworm</name>
    <dbReference type="NCBI Taxonomy" id="70415"/>
    <lineage>
        <taxon>Eukaryota</taxon>
        <taxon>Metazoa</taxon>
        <taxon>Ecdysozoa</taxon>
        <taxon>Nematoda</taxon>
        <taxon>Enoplea</taxon>
        <taxon>Dorylaimia</taxon>
        <taxon>Trichinellida</taxon>
        <taxon>Trichuridae</taxon>
        <taxon>Trichuris</taxon>
    </lineage>
</organism>
<accession>A0A5S6R145</accession>
<evidence type="ECO:0000313" key="2">
    <source>
        <dbReference type="WBParaSite" id="TMUE_3000013210.1"/>
    </source>
</evidence>
<reference evidence="2" key="1">
    <citation type="submission" date="2019-12" db="UniProtKB">
        <authorList>
            <consortium name="WormBaseParasite"/>
        </authorList>
    </citation>
    <scope>IDENTIFICATION</scope>
</reference>
<keyword evidence="1" id="KW-1185">Reference proteome</keyword>
<name>A0A5S6R145_TRIMR</name>
<sequence length="76" mass="8569">MNADANQQYRLESQRRRLVETGLAGMDRENLVSRSLPAGSILVEIGSAEPWLVCAYANEYRKDYSLVVGCSYSRCH</sequence>
<proteinExistence type="predicted"/>
<dbReference type="AlphaFoldDB" id="A0A5S6R145"/>
<dbReference type="Proteomes" id="UP000046395">
    <property type="component" value="Unassembled WGS sequence"/>
</dbReference>
<evidence type="ECO:0000313" key="1">
    <source>
        <dbReference type="Proteomes" id="UP000046395"/>
    </source>
</evidence>
<dbReference type="WBParaSite" id="TMUE_3000013210.1">
    <property type="protein sequence ID" value="TMUE_3000013210.1"/>
    <property type="gene ID" value="WBGene00284958"/>
</dbReference>
<protein>
    <submittedName>
        <fullName evidence="2">Uncharacterized protein</fullName>
    </submittedName>
</protein>